<dbReference type="InterPro" id="IPR039417">
    <property type="entry name" value="Peptidase_C1A_papain-like"/>
</dbReference>
<feature type="chain" id="PRO_5032669607" description="Cysteine protease" evidence="7">
    <location>
        <begin position="23"/>
        <end position="366"/>
    </location>
</feature>
<evidence type="ECO:0000256" key="4">
    <source>
        <dbReference type="ARBA" id="ARBA00022801"/>
    </source>
</evidence>
<dbReference type="GO" id="GO:0008234">
    <property type="term" value="F:cysteine-type peptidase activity"/>
    <property type="evidence" value="ECO:0007669"/>
    <property type="project" value="UniProtKB-KW"/>
</dbReference>
<dbReference type="CDD" id="cd02248">
    <property type="entry name" value="Peptidase_C1A"/>
    <property type="match status" value="1"/>
</dbReference>
<evidence type="ECO:0000259" key="9">
    <source>
        <dbReference type="SMART" id="SM00848"/>
    </source>
</evidence>
<feature type="domain" description="Peptidase C1A papain C-terminal" evidence="8">
    <location>
        <begin position="134"/>
        <end position="350"/>
    </location>
</feature>
<keyword evidence="6" id="KW-1015">Disulfide bond</keyword>
<dbReference type="InterPro" id="IPR025660">
    <property type="entry name" value="Pept_his_AS"/>
</dbReference>
<dbReference type="Pfam" id="PF08246">
    <property type="entry name" value="Inhibitor_I29"/>
    <property type="match status" value="1"/>
</dbReference>
<dbReference type="EMBL" id="CAJGYO010000009">
    <property type="protein sequence ID" value="CAD6253554.1"/>
    <property type="molecule type" value="Genomic_DNA"/>
</dbReference>
<dbReference type="SMART" id="SM00848">
    <property type="entry name" value="Inhibitor_I29"/>
    <property type="match status" value="1"/>
</dbReference>
<dbReference type="PRINTS" id="PR00705">
    <property type="entry name" value="PAPAIN"/>
</dbReference>
<dbReference type="InterPro" id="IPR000169">
    <property type="entry name" value="Pept_cys_AS"/>
</dbReference>
<feature type="domain" description="Cathepsin propeptide inhibitor" evidence="9">
    <location>
        <begin position="41"/>
        <end position="100"/>
    </location>
</feature>
<dbReference type="InterPro" id="IPR038765">
    <property type="entry name" value="Papain-like_cys_pep_sf"/>
</dbReference>
<evidence type="ECO:0000256" key="6">
    <source>
        <dbReference type="ARBA" id="ARBA00023157"/>
    </source>
</evidence>
<comment type="caution">
    <text evidence="10">The sequence shown here is derived from an EMBL/GenBank/DDBJ whole genome shotgun (WGS) entry which is preliminary data.</text>
</comment>
<gene>
    <name evidence="10" type="ORF">NCGR_LOCUS37179</name>
</gene>
<evidence type="ECO:0000259" key="8">
    <source>
        <dbReference type="SMART" id="SM00645"/>
    </source>
</evidence>
<name>A0A811PZN1_9POAL</name>
<dbReference type="GO" id="GO:0006508">
    <property type="term" value="P:proteolysis"/>
    <property type="evidence" value="ECO:0007669"/>
    <property type="project" value="UniProtKB-KW"/>
</dbReference>
<keyword evidence="2" id="KW-0645">Protease</keyword>
<keyword evidence="11" id="KW-1185">Reference proteome</keyword>
<dbReference type="PROSITE" id="PS00639">
    <property type="entry name" value="THIOL_PROTEASE_HIS"/>
    <property type="match status" value="1"/>
</dbReference>
<dbReference type="Proteomes" id="UP000604825">
    <property type="component" value="Unassembled WGS sequence"/>
</dbReference>
<dbReference type="InterPro" id="IPR013128">
    <property type="entry name" value="Peptidase_C1A"/>
</dbReference>
<protein>
    <recommendedName>
        <fullName evidence="12">Cysteine protease</fullName>
    </recommendedName>
</protein>
<evidence type="ECO:0000256" key="1">
    <source>
        <dbReference type="ARBA" id="ARBA00008455"/>
    </source>
</evidence>
<evidence type="ECO:0000256" key="5">
    <source>
        <dbReference type="ARBA" id="ARBA00022807"/>
    </source>
</evidence>
<keyword evidence="3 7" id="KW-0732">Signal</keyword>
<dbReference type="PANTHER" id="PTHR12411">
    <property type="entry name" value="CYSTEINE PROTEASE FAMILY C1-RELATED"/>
    <property type="match status" value="1"/>
</dbReference>
<proteinExistence type="inferred from homology"/>
<feature type="signal peptide" evidence="7">
    <location>
        <begin position="1"/>
        <end position="22"/>
    </location>
</feature>
<dbReference type="PROSITE" id="PS00139">
    <property type="entry name" value="THIOL_PROTEASE_CYS"/>
    <property type="match status" value="1"/>
</dbReference>
<reference evidence="10" key="1">
    <citation type="submission" date="2020-10" db="EMBL/GenBank/DDBJ databases">
        <authorList>
            <person name="Han B."/>
            <person name="Lu T."/>
            <person name="Zhao Q."/>
            <person name="Huang X."/>
            <person name="Zhao Y."/>
        </authorList>
    </citation>
    <scope>NUCLEOTIDE SEQUENCE</scope>
</reference>
<comment type="similarity">
    <text evidence="1">Belongs to the peptidase C1 family.</text>
</comment>
<dbReference type="PROSITE" id="PS00640">
    <property type="entry name" value="THIOL_PROTEASE_ASN"/>
    <property type="match status" value="1"/>
</dbReference>
<dbReference type="Pfam" id="PF00112">
    <property type="entry name" value="Peptidase_C1"/>
    <property type="match status" value="1"/>
</dbReference>
<evidence type="ECO:0000256" key="7">
    <source>
        <dbReference type="SAM" id="SignalP"/>
    </source>
</evidence>
<keyword evidence="5" id="KW-0788">Thiol protease</keyword>
<dbReference type="Gene3D" id="3.90.70.10">
    <property type="entry name" value="Cysteine proteinases"/>
    <property type="match status" value="1"/>
</dbReference>
<dbReference type="FunFam" id="3.90.70.10:FF:000023">
    <property type="entry name" value="Senescence-specific cysteine protease SAG39"/>
    <property type="match status" value="1"/>
</dbReference>
<dbReference type="OrthoDB" id="10253408at2759"/>
<keyword evidence="4" id="KW-0378">Hydrolase</keyword>
<dbReference type="SUPFAM" id="SSF54001">
    <property type="entry name" value="Cysteine proteinases"/>
    <property type="match status" value="1"/>
</dbReference>
<evidence type="ECO:0008006" key="12">
    <source>
        <dbReference type="Google" id="ProtNLM"/>
    </source>
</evidence>
<sequence length="366" mass="40534">MLRCFVLAAVLALLTLAPPARAGIPFTEQDLASEESLRALYEQWRSHYMVSRPGLQEQDDKARRFNVFKENVRYIHEANKKDRPFRLALNKFADMTMDEFRWTYAGSRTRHHRALSGGRGHGEGSFMYGEAGNLPPAVDWRQRGAVTGIKDQGQCGSCWAFSTIAAVEGINKIRTGKLVSLSEQELVDCDDVDNQGCNGGLMDYAFQYIKRNGGITTESNYPYLADQRSCNKAKERSHDVTIDGYEDVPANNEDALQKAVANQPVAIAIEASGQDFQFYSEGVFTGSCGTDLDHGVAAVGYGTTRDGTKYWIVKNSWGEDWGERGYIRMQRGISDSQGLCGIAMEPSYPTKTATHGAIMTDGHASY</sequence>
<evidence type="ECO:0000256" key="2">
    <source>
        <dbReference type="ARBA" id="ARBA00022670"/>
    </source>
</evidence>
<accession>A0A811PZN1</accession>
<organism evidence="10 11">
    <name type="scientific">Miscanthus lutarioriparius</name>
    <dbReference type="NCBI Taxonomy" id="422564"/>
    <lineage>
        <taxon>Eukaryota</taxon>
        <taxon>Viridiplantae</taxon>
        <taxon>Streptophyta</taxon>
        <taxon>Embryophyta</taxon>
        <taxon>Tracheophyta</taxon>
        <taxon>Spermatophyta</taxon>
        <taxon>Magnoliopsida</taxon>
        <taxon>Liliopsida</taxon>
        <taxon>Poales</taxon>
        <taxon>Poaceae</taxon>
        <taxon>PACMAD clade</taxon>
        <taxon>Panicoideae</taxon>
        <taxon>Andropogonodae</taxon>
        <taxon>Andropogoneae</taxon>
        <taxon>Saccharinae</taxon>
        <taxon>Miscanthus</taxon>
    </lineage>
</organism>
<evidence type="ECO:0000313" key="11">
    <source>
        <dbReference type="Proteomes" id="UP000604825"/>
    </source>
</evidence>
<dbReference type="AlphaFoldDB" id="A0A811PZN1"/>
<evidence type="ECO:0000313" key="10">
    <source>
        <dbReference type="EMBL" id="CAD6253554.1"/>
    </source>
</evidence>
<dbReference type="InterPro" id="IPR013201">
    <property type="entry name" value="Prot_inhib_I29"/>
</dbReference>
<dbReference type="InterPro" id="IPR000668">
    <property type="entry name" value="Peptidase_C1A_C"/>
</dbReference>
<dbReference type="InterPro" id="IPR025661">
    <property type="entry name" value="Pept_asp_AS"/>
</dbReference>
<evidence type="ECO:0000256" key="3">
    <source>
        <dbReference type="ARBA" id="ARBA00022729"/>
    </source>
</evidence>
<dbReference type="SMART" id="SM00645">
    <property type="entry name" value="Pept_C1"/>
    <property type="match status" value="1"/>
</dbReference>